<feature type="region of interest" description="Disordered" evidence="1">
    <location>
        <begin position="123"/>
        <end position="155"/>
    </location>
</feature>
<evidence type="ECO:0000313" key="3">
    <source>
        <dbReference type="Proteomes" id="UP000076976"/>
    </source>
</evidence>
<evidence type="ECO:0000256" key="1">
    <source>
        <dbReference type="SAM" id="MobiDB-lite"/>
    </source>
</evidence>
<sequence>MLGGCWCGQGLDGGLEGGGALGVEDEPVLVQPVVDDGPGQCPPASEPVVLGVELAGDAVPREQLGVHGSHTCRSVQAAHLDHRGQDGVAGAVDQARLDAGDLGDDGAGDGQGQDAVLDGVAQQGVDGSGQVEHGLGDGAAPSLAGARGVLADPGR</sequence>
<keyword evidence="3" id="KW-1185">Reference proteome</keyword>
<name>A0A176QB10_9MICO</name>
<dbReference type="Proteomes" id="UP000076976">
    <property type="component" value="Unassembled WGS sequence"/>
</dbReference>
<evidence type="ECO:0000313" key="2">
    <source>
        <dbReference type="EMBL" id="OAB86870.1"/>
    </source>
</evidence>
<organism evidence="2 3">
    <name type="scientific">Janibacter melonis</name>
    <dbReference type="NCBI Taxonomy" id="262209"/>
    <lineage>
        <taxon>Bacteria</taxon>
        <taxon>Bacillati</taxon>
        <taxon>Actinomycetota</taxon>
        <taxon>Actinomycetes</taxon>
        <taxon>Micrococcales</taxon>
        <taxon>Intrasporangiaceae</taxon>
        <taxon>Janibacter</taxon>
    </lineage>
</organism>
<dbReference type="EMBL" id="LQZG01000003">
    <property type="protein sequence ID" value="OAB86870.1"/>
    <property type="molecule type" value="Genomic_DNA"/>
</dbReference>
<gene>
    <name evidence="2" type="ORF">AWH69_10670</name>
</gene>
<dbReference type="AlphaFoldDB" id="A0A176QB10"/>
<proteinExistence type="predicted"/>
<comment type="caution">
    <text evidence="2">The sequence shown here is derived from an EMBL/GenBank/DDBJ whole genome shotgun (WGS) entry which is preliminary data.</text>
</comment>
<reference evidence="2 3" key="1">
    <citation type="submission" date="2016-01" db="EMBL/GenBank/DDBJ databases">
        <title>Janibacter melonis strain CD11_4 genome sequencing and assembly.</title>
        <authorList>
            <person name="Nair G.R."/>
            <person name="Kaur G."/>
            <person name="Chander A.M."/>
            <person name="Mayilraj S."/>
        </authorList>
    </citation>
    <scope>NUCLEOTIDE SEQUENCE [LARGE SCALE GENOMIC DNA]</scope>
    <source>
        <strain evidence="2 3">CD11-4</strain>
    </source>
</reference>
<accession>A0A176QB10</accession>
<protein>
    <submittedName>
        <fullName evidence="2">Uncharacterized protein</fullName>
    </submittedName>
</protein>